<comment type="similarity">
    <text evidence="1 6">Belongs to the universal ribosomal protein uS4 family.</text>
</comment>
<dbReference type="GO" id="GO:0042274">
    <property type="term" value="P:ribosomal small subunit biogenesis"/>
    <property type="evidence" value="ECO:0007669"/>
    <property type="project" value="TreeGrafter"/>
</dbReference>
<dbReference type="PANTHER" id="PTHR11831">
    <property type="entry name" value="30S 40S RIBOSOMAL PROTEIN"/>
    <property type="match status" value="1"/>
</dbReference>
<comment type="function">
    <text evidence="6">With S5 and S12 plays an important role in translational accuracy.</text>
</comment>
<dbReference type="InterPro" id="IPR022801">
    <property type="entry name" value="Ribosomal_uS4"/>
</dbReference>
<reference evidence="10" key="1">
    <citation type="submission" date="2020-06" db="EMBL/GenBank/DDBJ databases">
        <title>Unique genomic features of the anaerobic methanotrophic archaea.</title>
        <authorList>
            <person name="Chadwick G.L."/>
            <person name="Skennerton C.T."/>
            <person name="Laso-Perez R."/>
            <person name="Leu A.O."/>
            <person name="Speth D.R."/>
            <person name="Yu H."/>
            <person name="Morgan-Lang C."/>
            <person name="Hatzenpichler R."/>
            <person name="Goudeau D."/>
            <person name="Malmstrom R."/>
            <person name="Brazelton W.J."/>
            <person name="Woyke T."/>
            <person name="Hallam S.J."/>
            <person name="Tyson G.W."/>
            <person name="Wegener G."/>
            <person name="Boetius A."/>
            <person name="Orphan V."/>
        </authorList>
    </citation>
    <scope>NUCLEOTIDE SEQUENCE</scope>
</reference>
<evidence type="ECO:0000313" key="11">
    <source>
        <dbReference type="EMBL" id="QNO45832.1"/>
    </source>
</evidence>
<evidence type="ECO:0000256" key="3">
    <source>
        <dbReference type="ARBA" id="ARBA00022884"/>
    </source>
</evidence>
<dbReference type="EMBL" id="MT630969">
    <property type="protein sequence ID" value="QNO44414.1"/>
    <property type="molecule type" value="Genomic_DNA"/>
</dbReference>
<dbReference type="NCBIfam" id="NF003139">
    <property type="entry name" value="PRK04051.1"/>
    <property type="match status" value="1"/>
</dbReference>
<dbReference type="GO" id="GO:0003735">
    <property type="term" value="F:structural constituent of ribosome"/>
    <property type="evidence" value="ECO:0007669"/>
    <property type="project" value="InterPro"/>
</dbReference>
<feature type="region of interest" description="Disordered" evidence="7">
    <location>
        <begin position="172"/>
        <end position="193"/>
    </location>
</feature>
<dbReference type="InterPro" id="IPR002942">
    <property type="entry name" value="S4_RNA-bd"/>
</dbReference>
<dbReference type="InterPro" id="IPR005710">
    <property type="entry name" value="Ribosomal_uS4_euk/arc"/>
</dbReference>
<dbReference type="Gene3D" id="3.10.290.10">
    <property type="entry name" value="RNA-binding S4 domain"/>
    <property type="match status" value="1"/>
</dbReference>
<evidence type="ECO:0000256" key="4">
    <source>
        <dbReference type="ARBA" id="ARBA00022980"/>
    </source>
</evidence>
<dbReference type="AlphaFoldDB" id="A0A7G9Y8T0"/>
<dbReference type="SMART" id="SM00363">
    <property type="entry name" value="S4"/>
    <property type="match status" value="1"/>
</dbReference>
<dbReference type="HAMAP" id="MF_01306_A">
    <property type="entry name" value="Ribosomal_uS4_A"/>
    <property type="match status" value="1"/>
</dbReference>
<evidence type="ECO:0000256" key="6">
    <source>
        <dbReference type="HAMAP-Rule" id="MF_01306"/>
    </source>
</evidence>
<comment type="function">
    <text evidence="6">One of the primary rRNA binding proteins, it binds directly to 16S rRNA where it nucleates assembly of the body of the 30S subunit.</text>
</comment>
<feature type="domain" description="RNA-binding S4" evidence="8">
    <location>
        <begin position="109"/>
        <end position="171"/>
    </location>
</feature>
<dbReference type="InterPro" id="IPR018079">
    <property type="entry name" value="Ribosomal_uS4_CS"/>
</dbReference>
<dbReference type="Pfam" id="PF01479">
    <property type="entry name" value="S4"/>
    <property type="match status" value="1"/>
</dbReference>
<evidence type="ECO:0000256" key="2">
    <source>
        <dbReference type="ARBA" id="ARBA00022730"/>
    </source>
</evidence>
<dbReference type="EMBL" id="MT631155">
    <property type="protein sequence ID" value="QNO45832.1"/>
    <property type="molecule type" value="Genomic_DNA"/>
</dbReference>
<dbReference type="PROSITE" id="PS00632">
    <property type="entry name" value="RIBOSOMAL_S4"/>
    <property type="match status" value="1"/>
</dbReference>
<dbReference type="SUPFAM" id="SSF55174">
    <property type="entry name" value="Alpha-L RNA-binding motif"/>
    <property type="match status" value="1"/>
</dbReference>
<name>A0A7G9Y8T0_9EURY</name>
<protein>
    <recommendedName>
        <fullName evidence="6">Small ribosomal subunit protein uS4</fullName>
    </recommendedName>
</protein>
<proteinExistence type="inferred from homology"/>
<keyword evidence="2 6" id="KW-0699">rRNA-binding</keyword>
<organism evidence="10">
    <name type="scientific">Candidatus Methanogaster sp. ANME-2c ERB4</name>
    <dbReference type="NCBI Taxonomy" id="2759911"/>
    <lineage>
        <taxon>Archaea</taxon>
        <taxon>Methanobacteriati</taxon>
        <taxon>Methanobacteriota</taxon>
        <taxon>Stenosarchaea group</taxon>
        <taxon>Methanomicrobia</taxon>
        <taxon>Methanosarcinales</taxon>
        <taxon>ANME-2 cluster</taxon>
        <taxon>Candidatus Methanogasteraceae</taxon>
        <taxon>Candidatus Methanogaster</taxon>
    </lineage>
</organism>
<dbReference type="NCBIfam" id="TIGR01018">
    <property type="entry name" value="uS4_arch"/>
    <property type="match status" value="1"/>
</dbReference>
<dbReference type="InterPro" id="IPR036986">
    <property type="entry name" value="S4_RNA-bd_sf"/>
</dbReference>
<dbReference type="SMART" id="SM01390">
    <property type="entry name" value="Ribosomal_S4"/>
    <property type="match status" value="1"/>
</dbReference>
<keyword evidence="4 6" id="KW-0689">Ribosomal protein</keyword>
<dbReference type="PROSITE" id="PS50889">
    <property type="entry name" value="S4"/>
    <property type="match status" value="1"/>
</dbReference>
<evidence type="ECO:0000313" key="10">
    <source>
        <dbReference type="EMBL" id="QNO44414.1"/>
    </source>
</evidence>
<dbReference type="CDD" id="cd00165">
    <property type="entry name" value="S4"/>
    <property type="match status" value="1"/>
</dbReference>
<accession>A0A7G9Y8T0</accession>
<evidence type="ECO:0000259" key="8">
    <source>
        <dbReference type="SMART" id="SM00363"/>
    </source>
</evidence>
<feature type="domain" description="Small ribosomal subunit protein uS4 N-terminal" evidence="9">
    <location>
        <begin position="5"/>
        <end position="108"/>
    </location>
</feature>
<keyword evidence="3 6" id="KW-0694">RNA-binding</keyword>
<evidence type="ECO:0000256" key="1">
    <source>
        <dbReference type="ARBA" id="ARBA00007465"/>
    </source>
</evidence>
<dbReference type="InterPro" id="IPR001912">
    <property type="entry name" value="Ribosomal_uS4_N"/>
</dbReference>
<keyword evidence="5 6" id="KW-0687">Ribonucleoprotein</keyword>
<evidence type="ECO:0000256" key="5">
    <source>
        <dbReference type="ARBA" id="ARBA00023274"/>
    </source>
</evidence>
<dbReference type="GO" id="GO:0015935">
    <property type="term" value="C:small ribosomal subunit"/>
    <property type="evidence" value="ECO:0007669"/>
    <property type="project" value="InterPro"/>
</dbReference>
<dbReference type="GO" id="GO:0006412">
    <property type="term" value="P:translation"/>
    <property type="evidence" value="ECO:0007669"/>
    <property type="project" value="UniProtKB-UniRule"/>
</dbReference>
<gene>
    <name evidence="6 10" type="primary">rps4</name>
    <name evidence="10" type="ORF">LDEIPANE_00006</name>
    <name evidence="11" type="ORF">LNPJLACJ_00009</name>
</gene>
<dbReference type="InterPro" id="IPR022802">
    <property type="entry name" value="Ribosomal_uS4_arc"/>
</dbReference>
<sequence>MGHPRKQHKTYNTPRHPWQAEKLASESELIKTYGLRNKREVWTAENVLRKHRRTARRLLAESAAKGELTGHTKKESDQIVSRLQRIGVLQSGADLDAILGLGIEGILERRLQTQVYRQGLAHSMRQARQFITHGHIAISGRKTAVPSYTVSKDEEMLIDFYANSPIVREMHPEHPTKVREGASILDEGTAKEA</sequence>
<evidence type="ECO:0000256" key="7">
    <source>
        <dbReference type="SAM" id="MobiDB-lite"/>
    </source>
</evidence>
<evidence type="ECO:0000259" key="9">
    <source>
        <dbReference type="SMART" id="SM01390"/>
    </source>
</evidence>
<comment type="subunit">
    <text evidence="6">Part of the 30S ribosomal subunit. Contacts protein S5. The interaction surface between S4 and S5 is involved in control of translational fidelity.</text>
</comment>
<dbReference type="GO" id="GO:0019843">
    <property type="term" value="F:rRNA binding"/>
    <property type="evidence" value="ECO:0007669"/>
    <property type="project" value="UniProtKB-UniRule"/>
</dbReference>
<dbReference type="PANTHER" id="PTHR11831:SF5">
    <property type="entry name" value="40S RIBOSOMAL PROTEIN S9"/>
    <property type="match status" value="1"/>
</dbReference>